<evidence type="ECO:0000256" key="1">
    <source>
        <dbReference type="SAM" id="MobiDB-lite"/>
    </source>
</evidence>
<evidence type="ECO:0000313" key="2">
    <source>
        <dbReference type="EMBL" id="VAV96011.1"/>
    </source>
</evidence>
<feature type="compositionally biased region" description="Basic residues" evidence="1">
    <location>
        <begin position="10"/>
        <end position="31"/>
    </location>
</feature>
<proteinExistence type="predicted"/>
<name>A0A3B0RY73_9ZZZZ</name>
<organism evidence="2">
    <name type="scientific">hydrothermal vent metagenome</name>
    <dbReference type="NCBI Taxonomy" id="652676"/>
    <lineage>
        <taxon>unclassified sequences</taxon>
        <taxon>metagenomes</taxon>
        <taxon>ecological metagenomes</taxon>
    </lineage>
</organism>
<reference evidence="2" key="1">
    <citation type="submission" date="2018-06" db="EMBL/GenBank/DDBJ databases">
        <authorList>
            <person name="Zhirakovskaya E."/>
        </authorList>
    </citation>
    <scope>NUCLEOTIDE SEQUENCE</scope>
</reference>
<gene>
    <name evidence="2" type="ORF">MNBD_ALPHA06-1544</name>
</gene>
<feature type="region of interest" description="Disordered" evidence="1">
    <location>
        <begin position="1"/>
        <end position="39"/>
    </location>
</feature>
<feature type="region of interest" description="Disordered" evidence="1">
    <location>
        <begin position="88"/>
        <end position="148"/>
    </location>
</feature>
<accession>A0A3B0RY73</accession>
<sequence length="148" mass="16927">MDKDEEKQQKARKRKKRKALSRLKKTLHRAKQLPEGNEFSEWEAEFASSLEQRLQTYDSAFHDPEKGRAEDALSYLQAIKLKEIEDKAKGKTRKTWGRGNGFGNQKPKKKYGVRSFVPDETPPEPEPPKRSVGPPVLRVLPGGKAETK</sequence>
<dbReference type="EMBL" id="UOEE01000214">
    <property type="protein sequence ID" value="VAV96011.1"/>
    <property type="molecule type" value="Genomic_DNA"/>
</dbReference>
<dbReference type="AlphaFoldDB" id="A0A3B0RY73"/>
<protein>
    <submittedName>
        <fullName evidence="2">Uncharacterized protein</fullName>
    </submittedName>
</protein>